<evidence type="ECO:0000313" key="2">
    <source>
        <dbReference type="EMBL" id="OXS79994.1"/>
    </source>
</evidence>
<dbReference type="InterPro" id="IPR036145">
    <property type="entry name" value="MinC_C_sf"/>
</dbReference>
<dbReference type="Pfam" id="PF03961">
    <property type="entry name" value="FapA"/>
    <property type="match status" value="1"/>
</dbReference>
<dbReference type="Gene3D" id="3.30.30.80">
    <property type="entry name" value="probable RNA-binding protein from clostridium symbiosum atcc 14940"/>
    <property type="match status" value="1"/>
</dbReference>
<organism evidence="3 4">
    <name type="scientific">Domibacillus enclensis</name>
    <dbReference type="NCBI Taxonomy" id="1017273"/>
    <lineage>
        <taxon>Bacteria</taxon>
        <taxon>Bacillati</taxon>
        <taxon>Bacillota</taxon>
        <taxon>Bacilli</taxon>
        <taxon>Bacillales</taxon>
        <taxon>Bacillaceae</taxon>
        <taxon>Domibacillus</taxon>
    </lineage>
</organism>
<dbReference type="InterPro" id="IPR046865">
    <property type="entry name" value="FapA_b_solenoid"/>
</dbReference>
<dbReference type="SUPFAM" id="SSF63848">
    <property type="entry name" value="Cell-division inhibitor MinC, C-terminal domain"/>
    <property type="match status" value="1"/>
</dbReference>
<reference evidence="3 4" key="1">
    <citation type="submission" date="2017-01" db="EMBL/GenBank/DDBJ databases">
        <authorList>
            <person name="Mah S.A."/>
            <person name="Swanson W.J."/>
            <person name="Moy G.W."/>
            <person name="Vacquier V.D."/>
        </authorList>
    </citation>
    <scope>NUCLEOTIDE SEQUENCE [LARGE SCALE GENOMIC DNA]</scope>
    <source>
        <strain evidence="3 4">NIO-1016</strain>
    </source>
</reference>
<dbReference type="InterPro" id="IPR032782">
    <property type="entry name" value="KhpB_N"/>
</dbReference>
<dbReference type="InterPro" id="IPR046866">
    <property type="entry name" value="FapA_N"/>
</dbReference>
<dbReference type="RefSeq" id="WP_045851129.1">
    <property type="nucleotide sequence ID" value="NZ_FTLX01000001.1"/>
</dbReference>
<evidence type="ECO:0000259" key="1">
    <source>
        <dbReference type="SMART" id="SM01245"/>
    </source>
</evidence>
<name>A0A1N6NBT9_9BACI</name>
<sequence length="664" mass="73804">MEQTIVMKGETVQEAIHKALTLMKAEPDEVSIVIVENGGSRFWGLRKVEAVVQVTKKELVPLPDSNQSNTPIKTDSPVQETEACIWIKSGQAVVSSTEQNKPWIAPHPKASIYVNGVLLTGKKQVKKEDSIAIKPHETIRPFTWRLTEAEDGMSASLYVQPEKKVTMQLLDTSPQRHLKLEIKETATVNNSLTEQAVREALTEKMITAGIRESDIKKAVQTLEPGTFTVAEGQRAVEGVDGAIEFFVEVNRSFQSQLKEQPDGKVDYRESGFIPSVEEGTVIAKTSPPLPGTPGKTIKGEPILPKPVKKVIVRIGKGVEMVGENEITALMAGRPYVERRGHTVKIHLLKQYEHHGNVDLKSGNMYFDGDLVVQGSVEELMKVECKGSALVGGTVSGAVVQAGRSIQLKGNVFSSTISSGKMNMMVQEFSQNLLEITEYLMQLEKSLVFLLNEKKVKELSVSQTWAVFRLVAGRKNAPMMEETKQFIQKTARYHTLLDEEWEKLAMRLYKLFLTLPPQTKNVVDYLRETIKAAQQLLEAHQAEEEEEVILQLPYALKARLFSAGSVEVTGSGLYNCFVRSGHTITAADGCIRGGEIYAKQRIQVKSVGSETGVKTVLKTDETGVIEIDEAFEGTVIAIGRRRHSFFHREYKVRALLNKEGHLIIR</sequence>
<protein>
    <recommendedName>
        <fullName evidence="1">RNA-binding protein KhpB N-terminal domain-containing protein</fullName>
    </recommendedName>
</protein>
<dbReference type="InterPro" id="IPR005646">
    <property type="entry name" value="FapA"/>
</dbReference>
<evidence type="ECO:0000313" key="4">
    <source>
        <dbReference type="Proteomes" id="UP000186385"/>
    </source>
</evidence>
<dbReference type="Pfam" id="PF20250">
    <property type="entry name" value="FapA_N"/>
    <property type="match status" value="1"/>
</dbReference>
<evidence type="ECO:0000313" key="3">
    <source>
        <dbReference type="EMBL" id="SIP89447.1"/>
    </source>
</evidence>
<keyword evidence="5" id="KW-1185">Reference proteome</keyword>
<gene>
    <name evidence="2" type="ORF">B1B05_00460</name>
    <name evidence="3" type="ORF">SAMN05443094_10192</name>
</gene>
<dbReference type="SMART" id="SM01245">
    <property type="entry name" value="Jag_N"/>
    <property type="match status" value="1"/>
</dbReference>
<dbReference type="EMBL" id="MWSK01000001">
    <property type="protein sequence ID" value="OXS79994.1"/>
    <property type="molecule type" value="Genomic_DNA"/>
</dbReference>
<dbReference type="Pfam" id="PF14804">
    <property type="entry name" value="Jag_N"/>
    <property type="match status" value="1"/>
</dbReference>
<reference evidence="2" key="3">
    <citation type="submission" date="2017-03" db="EMBL/GenBank/DDBJ databases">
        <authorList>
            <person name="Dastager S.G."/>
            <person name="Neurgaonkar P.S."/>
            <person name="Dharne M.S."/>
        </authorList>
    </citation>
    <scope>NUCLEOTIDE SEQUENCE</scope>
    <source>
        <strain evidence="2">DSM 25145</strain>
    </source>
</reference>
<feature type="domain" description="RNA-binding protein KhpB N-terminal" evidence="1">
    <location>
        <begin position="6"/>
        <end position="57"/>
    </location>
</feature>
<dbReference type="AlphaFoldDB" id="A0A1N6NBT9"/>
<proteinExistence type="predicted"/>
<dbReference type="OrthoDB" id="1279at2"/>
<dbReference type="EMBL" id="FTLX01000001">
    <property type="protein sequence ID" value="SIP89447.1"/>
    <property type="molecule type" value="Genomic_DNA"/>
</dbReference>
<dbReference type="PANTHER" id="PTHR38032">
    <property type="entry name" value="POLYMERASE-RELATED"/>
    <property type="match status" value="1"/>
</dbReference>
<dbReference type="InterPro" id="IPR038247">
    <property type="entry name" value="Jag_N_dom_sf"/>
</dbReference>
<dbReference type="PANTHER" id="PTHR38032:SF1">
    <property type="entry name" value="RNA-BINDING PROTEIN KHPB N-TERMINAL DOMAIN-CONTAINING PROTEIN"/>
    <property type="match status" value="1"/>
</dbReference>
<dbReference type="STRING" id="1017273.SAMN05443094_10192"/>
<reference evidence="5" key="2">
    <citation type="submission" date="2017-03" db="EMBL/GenBank/DDBJ databases">
        <title>Bacillus sp. V-88(T) DSM27956, whole genome shotgun sequencing project.</title>
        <authorList>
            <person name="Dastager S.G."/>
            <person name="Neurgaonkar P.S."/>
            <person name="Dharne M.S."/>
        </authorList>
    </citation>
    <scope>NUCLEOTIDE SEQUENCE [LARGE SCALE GENOMIC DNA]</scope>
    <source>
        <strain evidence="5">DSM 25145</strain>
    </source>
</reference>
<dbReference type="Proteomes" id="UP000186385">
    <property type="component" value="Unassembled WGS sequence"/>
</dbReference>
<dbReference type="GO" id="GO:0000902">
    <property type="term" value="P:cell morphogenesis"/>
    <property type="evidence" value="ECO:0007669"/>
    <property type="project" value="InterPro"/>
</dbReference>
<accession>A0A1N6NBT9</accession>
<evidence type="ECO:0000313" key="5">
    <source>
        <dbReference type="Proteomes" id="UP000215545"/>
    </source>
</evidence>
<dbReference type="Proteomes" id="UP000215545">
    <property type="component" value="Unassembled WGS sequence"/>
</dbReference>